<keyword evidence="3" id="KW-0378">Hydrolase</keyword>
<evidence type="ECO:0000256" key="3">
    <source>
        <dbReference type="ARBA" id="ARBA00022801"/>
    </source>
</evidence>
<evidence type="ECO:0000256" key="1">
    <source>
        <dbReference type="ARBA" id="ARBA00022517"/>
    </source>
</evidence>
<dbReference type="InterPro" id="IPR036764">
    <property type="entry name" value="Peptidase_Prp_sf"/>
</dbReference>
<gene>
    <name evidence="7" type="ORF">IAA28_09225</name>
</gene>
<comment type="similarity">
    <text evidence="5">Belongs to the Prp family.</text>
</comment>
<dbReference type="GO" id="GO:0042254">
    <property type="term" value="P:ribosome biogenesis"/>
    <property type="evidence" value="ECO:0007669"/>
    <property type="project" value="UniProtKB-KW"/>
</dbReference>
<evidence type="ECO:0000313" key="8">
    <source>
        <dbReference type="Proteomes" id="UP000886780"/>
    </source>
</evidence>
<accession>A0A9D1W5B0</accession>
<dbReference type="Pfam" id="PF04327">
    <property type="entry name" value="Peptidase_Prp"/>
    <property type="match status" value="1"/>
</dbReference>
<comment type="caution">
    <text evidence="7">The sequence shown here is derived from an EMBL/GenBank/DDBJ whole genome shotgun (WGS) entry which is preliminary data.</text>
</comment>
<protein>
    <recommendedName>
        <fullName evidence="6">Ribosomal processing cysteine protease Prp</fullName>
    </recommendedName>
</protein>
<dbReference type="PANTHER" id="PTHR39178:SF1">
    <property type="entry name" value="RIBOSOMAL-PROCESSING CYSTEINE PROTEASE PRP"/>
    <property type="match status" value="1"/>
</dbReference>
<evidence type="ECO:0000256" key="4">
    <source>
        <dbReference type="ARBA" id="ARBA00022807"/>
    </source>
</evidence>
<dbReference type="GO" id="GO:0006508">
    <property type="term" value="P:proteolysis"/>
    <property type="evidence" value="ECO:0007669"/>
    <property type="project" value="UniProtKB-KW"/>
</dbReference>
<dbReference type="SUPFAM" id="SSF118010">
    <property type="entry name" value="TM1457-like"/>
    <property type="match status" value="1"/>
</dbReference>
<proteinExistence type="inferred from homology"/>
<dbReference type="CDD" id="cd16332">
    <property type="entry name" value="Prp-like"/>
    <property type="match status" value="1"/>
</dbReference>
<evidence type="ECO:0000313" key="7">
    <source>
        <dbReference type="EMBL" id="HIX52971.1"/>
    </source>
</evidence>
<dbReference type="Proteomes" id="UP000886780">
    <property type="component" value="Unassembled WGS sequence"/>
</dbReference>
<dbReference type="InterPro" id="IPR007422">
    <property type="entry name" value="Peptidase_Prp"/>
</dbReference>
<keyword evidence="4" id="KW-0788">Thiol protease</keyword>
<keyword evidence="2 7" id="KW-0645">Protease</keyword>
<dbReference type="AlphaFoldDB" id="A0A9D1W5B0"/>
<evidence type="ECO:0000256" key="2">
    <source>
        <dbReference type="ARBA" id="ARBA00022670"/>
    </source>
</evidence>
<name>A0A9D1W5B0_9FIRM</name>
<organism evidence="7 8">
    <name type="scientific">Candidatus Lachnoclostridium stercoripullorum</name>
    <dbReference type="NCBI Taxonomy" id="2838635"/>
    <lineage>
        <taxon>Bacteria</taxon>
        <taxon>Bacillati</taxon>
        <taxon>Bacillota</taxon>
        <taxon>Clostridia</taxon>
        <taxon>Lachnospirales</taxon>
        <taxon>Lachnospiraceae</taxon>
    </lineage>
</organism>
<sequence length="109" mass="11755">MIRVVVLEDSEGCVRGVELKGHAGYGEEGEDIVCAAVSALVLNAANSVEAFTEDDFSGEAAEEGGDFSFHFTGSISPESQLLMKSLVLGLQKIRDEYGEPYINIRLKEV</sequence>
<evidence type="ECO:0000256" key="6">
    <source>
        <dbReference type="ARBA" id="ARBA00044538"/>
    </source>
</evidence>
<reference evidence="7" key="1">
    <citation type="journal article" date="2021" name="PeerJ">
        <title>Extensive microbial diversity within the chicken gut microbiome revealed by metagenomics and culture.</title>
        <authorList>
            <person name="Gilroy R."/>
            <person name="Ravi A."/>
            <person name="Getino M."/>
            <person name="Pursley I."/>
            <person name="Horton D.L."/>
            <person name="Alikhan N.F."/>
            <person name="Baker D."/>
            <person name="Gharbi K."/>
            <person name="Hall N."/>
            <person name="Watson M."/>
            <person name="Adriaenssens E.M."/>
            <person name="Foster-Nyarko E."/>
            <person name="Jarju S."/>
            <person name="Secka A."/>
            <person name="Antonio M."/>
            <person name="Oren A."/>
            <person name="Chaudhuri R.R."/>
            <person name="La Ragione R."/>
            <person name="Hildebrand F."/>
            <person name="Pallen M.J."/>
        </authorList>
    </citation>
    <scope>NUCLEOTIDE SEQUENCE</scope>
    <source>
        <strain evidence="7">ChiGjej4B4-12881</strain>
    </source>
</reference>
<dbReference type="EMBL" id="DXEU01000166">
    <property type="protein sequence ID" value="HIX52971.1"/>
    <property type="molecule type" value="Genomic_DNA"/>
</dbReference>
<evidence type="ECO:0000256" key="5">
    <source>
        <dbReference type="ARBA" id="ARBA00044503"/>
    </source>
</evidence>
<dbReference type="PANTHER" id="PTHR39178">
    <property type="entry name" value="HYPOTHETICAL RIBOSOME-ASSOCIATED PROTEIN"/>
    <property type="match status" value="1"/>
</dbReference>
<keyword evidence="1" id="KW-0690">Ribosome biogenesis</keyword>
<reference evidence="7" key="2">
    <citation type="submission" date="2021-04" db="EMBL/GenBank/DDBJ databases">
        <authorList>
            <person name="Gilroy R."/>
        </authorList>
    </citation>
    <scope>NUCLEOTIDE SEQUENCE</scope>
    <source>
        <strain evidence="7">ChiGjej4B4-12881</strain>
    </source>
</reference>
<dbReference type="Gene3D" id="3.30.70.1490">
    <property type="entry name" value="Cysteine protease Prp"/>
    <property type="match status" value="1"/>
</dbReference>
<dbReference type="GO" id="GO:0008234">
    <property type="term" value="F:cysteine-type peptidase activity"/>
    <property type="evidence" value="ECO:0007669"/>
    <property type="project" value="UniProtKB-KW"/>
</dbReference>